<organism evidence="1 2">
    <name type="scientific">Candidatus Competibacter denitrificans Run_A_D11</name>
    <dbReference type="NCBI Taxonomy" id="1400863"/>
    <lineage>
        <taxon>Bacteria</taxon>
        <taxon>Pseudomonadati</taxon>
        <taxon>Pseudomonadota</taxon>
        <taxon>Gammaproteobacteria</taxon>
        <taxon>Candidatus Competibacteraceae</taxon>
        <taxon>Candidatus Competibacter</taxon>
    </lineage>
</organism>
<evidence type="ECO:0000313" key="2">
    <source>
        <dbReference type="Proteomes" id="UP000035760"/>
    </source>
</evidence>
<accession>W6MDN0</accession>
<dbReference type="RefSeq" id="WP_048673676.1">
    <property type="nucleotide sequence ID" value="NZ_CBTJ020000047.1"/>
</dbReference>
<evidence type="ECO:0008006" key="3">
    <source>
        <dbReference type="Google" id="ProtNLM"/>
    </source>
</evidence>
<dbReference type="EMBL" id="CBTJ020000047">
    <property type="protein sequence ID" value="CDI03148.1"/>
    <property type="molecule type" value="Genomic_DNA"/>
</dbReference>
<dbReference type="STRING" id="1400863.BN873_40008"/>
<reference evidence="1" key="1">
    <citation type="submission" date="2013-07" db="EMBL/GenBank/DDBJ databases">
        <authorList>
            <person name="McIlroy S."/>
        </authorList>
    </citation>
    <scope>NUCLEOTIDE SEQUENCE [LARGE SCALE GENOMIC DNA]</scope>
    <source>
        <strain evidence="1">Run_A_D11</strain>
    </source>
</reference>
<comment type="caution">
    <text evidence="1">The sequence shown here is derived from an EMBL/GenBank/DDBJ whole genome shotgun (WGS) entry which is preliminary data.</text>
</comment>
<dbReference type="OrthoDB" id="8527469at2"/>
<protein>
    <recommendedName>
        <fullName evidence="3">Integrating conjugative element protein PilL, PFGI-1 class</fullName>
    </recommendedName>
</protein>
<proteinExistence type="predicted"/>
<reference evidence="1" key="2">
    <citation type="submission" date="2014-03" db="EMBL/GenBank/DDBJ databases">
        <title>Candidatus Competibacter-lineage genomes retrieved from metagenomes reveal functional metabolic diversity.</title>
        <authorList>
            <person name="McIlroy S.J."/>
            <person name="Albertsen M."/>
            <person name="Andresen E.K."/>
            <person name="Saunders A.M."/>
            <person name="Kristiansen R."/>
            <person name="Stokholm-Bjerregaard M."/>
            <person name="Nielsen K.L."/>
            <person name="Nielsen P.H."/>
        </authorList>
    </citation>
    <scope>NUCLEOTIDE SEQUENCE</scope>
    <source>
        <strain evidence="1">Run_A_D11</strain>
    </source>
</reference>
<gene>
    <name evidence="1" type="ORF">BN873_40008</name>
</gene>
<name>W6MDN0_9GAMM</name>
<dbReference type="Proteomes" id="UP000035760">
    <property type="component" value="Unassembled WGS sequence"/>
</dbReference>
<evidence type="ECO:0000313" key="1">
    <source>
        <dbReference type="EMBL" id="CDI03148.1"/>
    </source>
</evidence>
<dbReference type="AlphaFoldDB" id="W6MDN0"/>
<keyword evidence="2" id="KW-1185">Reference proteome</keyword>
<sequence>MFHRLVIPLGLLIATVSYATPPIYQGYAVITEAPQAIDLDQTVYKTIKGRTVLEGLLGILQGSGYQLAAERAADPEIHRLYGQPYPESQRTVGPQALKAVLERLAGPAWLLVVDPVNRLVSFEVRPTFQPGIVLDNATAGRFESGSLAAVKSSRAP</sequence>